<protein>
    <recommendedName>
        <fullName evidence="4">Tape measure protein</fullName>
    </recommendedName>
</protein>
<gene>
    <name evidence="2" type="ORF">CPT_Paxi_074</name>
</gene>
<feature type="compositionally biased region" description="Low complexity" evidence="1">
    <location>
        <begin position="17"/>
        <end position="28"/>
    </location>
</feature>
<name>A0AAE8BHS5_9CAUD</name>
<feature type="region of interest" description="Disordered" evidence="1">
    <location>
        <begin position="361"/>
        <end position="386"/>
    </location>
</feature>
<reference evidence="2" key="1">
    <citation type="submission" date="2021-06" db="EMBL/GenBank/DDBJ databases">
        <title>Complete genome sequence of Stenotrophomonas maltophilia phage Paxi.</title>
        <authorList>
            <person name="Jeon E."/>
            <person name="Hudson A."/>
            <person name="Talcott A."/>
            <person name="Clark J."/>
            <person name="Liu M."/>
            <person name="Burrowes B."/>
        </authorList>
    </citation>
    <scope>NUCLEOTIDE SEQUENCE</scope>
</reference>
<feature type="region of interest" description="Disordered" evidence="1">
    <location>
        <begin position="1"/>
        <end position="127"/>
    </location>
</feature>
<dbReference type="EMBL" id="MZ326856">
    <property type="protein sequence ID" value="QYW01840.1"/>
    <property type="molecule type" value="Genomic_DNA"/>
</dbReference>
<evidence type="ECO:0008006" key="4">
    <source>
        <dbReference type="Google" id="ProtNLM"/>
    </source>
</evidence>
<evidence type="ECO:0000313" key="3">
    <source>
        <dbReference type="Proteomes" id="UP000827185"/>
    </source>
</evidence>
<proteinExistence type="predicted"/>
<feature type="compositionally biased region" description="Pro residues" evidence="1">
    <location>
        <begin position="58"/>
        <end position="68"/>
    </location>
</feature>
<sequence length="407" mass="43394">MPDISSMSDEDFRSQGAAALIEQQLAELDAAKNEGGQGNQPDPNANPNPDPVEDPTPDPEQNPTPDPEVLPTQEGGNVPPADKTEGGNPNPAAANPEVKPDPAAAPSNPDGGGSPTDKPVVEGGEPTEVVPDYKATYEKIMAPFTANGKQIQLQSPEEAVKLMQMGANYTRKMQELAPYRRAAAMLQNNKLLDEAELSFLIDLRNGDKAAIQKLMKDRGIDPRDIDVDSDPTYQGGNHQVTDSQVEFQSTVDELRTMDRGQETIAEALKWDQASIDAVGNNPAILRAIHEQRVSGVYDIITTEVERRKVLGQISAQTPFLQAYKAVGDELAAAEQAKAAALAAKPAPVAVAKTVVQPKAPVQNGDKVKAASTSRAAPAKTGHTDPASILALSDDDFQKEFAQFVGRV</sequence>
<evidence type="ECO:0000313" key="2">
    <source>
        <dbReference type="EMBL" id="QYW01840.1"/>
    </source>
</evidence>
<accession>A0AAE8BHS5</accession>
<keyword evidence="3" id="KW-1185">Reference proteome</keyword>
<dbReference type="Proteomes" id="UP000827185">
    <property type="component" value="Segment"/>
</dbReference>
<evidence type="ECO:0000256" key="1">
    <source>
        <dbReference type="SAM" id="MobiDB-lite"/>
    </source>
</evidence>
<organism evidence="2 3">
    <name type="scientific">Stenotrophomonas phage Paxi</name>
    <dbReference type="NCBI Taxonomy" id="2859653"/>
    <lineage>
        <taxon>Viruses</taxon>
        <taxon>Duplodnaviria</taxon>
        <taxon>Heunggongvirae</taxon>
        <taxon>Uroviricota</taxon>
        <taxon>Caudoviricetes</taxon>
        <taxon>Schitoviridae</taxon>
        <taxon>Pokkenvirus</taxon>
        <taxon>Pokkenvirus paxi</taxon>
    </lineage>
</organism>